<dbReference type="InterPro" id="IPR017439">
    <property type="entry name" value="Amidohydrolase"/>
</dbReference>
<evidence type="ECO:0000313" key="6">
    <source>
        <dbReference type="EMBL" id="CDJ70356.1"/>
    </source>
</evidence>
<dbReference type="Pfam" id="PF01546">
    <property type="entry name" value="Peptidase_M20"/>
    <property type="match status" value="1"/>
</dbReference>
<gene>
    <name evidence="6" type="ORF">ENH_00082870</name>
</gene>
<dbReference type="InterPro" id="IPR002933">
    <property type="entry name" value="Peptidase_M20"/>
</dbReference>
<dbReference type="Pfam" id="PF07687">
    <property type="entry name" value="M20_dimer"/>
    <property type="match status" value="1"/>
</dbReference>
<dbReference type="SUPFAM" id="SSF53187">
    <property type="entry name" value="Zn-dependent exopeptidases"/>
    <property type="match status" value="1"/>
</dbReference>
<reference evidence="6" key="1">
    <citation type="submission" date="2013-10" db="EMBL/GenBank/DDBJ databases">
        <title>Genomic analysis of the causative agents of coccidiosis in chickens.</title>
        <authorList>
            <person name="Reid A.J."/>
            <person name="Blake D."/>
            <person name="Billington K."/>
            <person name="Browne H."/>
            <person name="Dunn M."/>
            <person name="Hung S."/>
            <person name="Kawahara F."/>
            <person name="Miranda-Saavedra D."/>
            <person name="Mourier T."/>
            <person name="Nagra H."/>
            <person name="Otto T.D."/>
            <person name="Rawlings N."/>
            <person name="Sanchez A."/>
            <person name="Sanders M."/>
            <person name="Subramaniam C."/>
            <person name="Tay Y."/>
            <person name="Dear P."/>
            <person name="Doerig C."/>
            <person name="Gruber A."/>
            <person name="Parkinson J."/>
            <person name="Shirley M."/>
            <person name="Wan K.L."/>
            <person name="Berriman M."/>
            <person name="Tomley F."/>
            <person name="Pain A."/>
        </authorList>
    </citation>
    <scope>NUCLEOTIDE SEQUENCE [LARGE SCALE GENOMIC DNA]</scope>
    <source>
        <strain evidence="6">Houghton</strain>
    </source>
</reference>
<dbReference type="EMBL" id="HG725938">
    <property type="protein sequence ID" value="CDJ70356.1"/>
    <property type="molecule type" value="Genomic_DNA"/>
</dbReference>
<dbReference type="InterPro" id="IPR036264">
    <property type="entry name" value="Bact_exopeptidase_dim_dom"/>
</dbReference>
<dbReference type="PANTHER" id="PTHR11014">
    <property type="entry name" value="PEPTIDASE M20 FAMILY MEMBER"/>
    <property type="match status" value="1"/>
</dbReference>
<feature type="signal peptide" evidence="4">
    <location>
        <begin position="1"/>
        <end position="26"/>
    </location>
</feature>
<evidence type="ECO:0000313" key="7">
    <source>
        <dbReference type="Proteomes" id="UP000030754"/>
    </source>
</evidence>
<comment type="similarity">
    <text evidence="1">Belongs to the peptidase M20 family.</text>
</comment>
<evidence type="ECO:0000259" key="5">
    <source>
        <dbReference type="Pfam" id="PF07687"/>
    </source>
</evidence>
<evidence type="ECO:0000256" key="2">
    <source>
        <dbReference type="ARBA" id="ARBA00022801"/>
    </source>
</evidence>
<feature type="chain" id="PRO_5004675829" evidence="4">
    <location>
        <begin position="27"/>
        <end position="522"/>
    </location>
</feature>
<accession>U6N910</accession>
<keyword evidence="2 6" id="KW-0378">Hydrolase</keyword>
<dbReference type="GeneID" id="25478416"/>
<evidence type="ECO:0000256" key="4">
    <source>
        <dbReference type="SAM" id="SignalP"/>
    </source>
</evidence>
<dbReference type="RefSeq" id="XP_013438822.1">
    <property type="nucleotide sequence ID" value="XM_013583368.1"/>
</dbReference>
<dbReference type="Gene3D" id="3.40.630.10">
    <property type="entry name" value="Zn peptidases"/>
    <property type="match status" value="2"/>
</dbReference>
<keyword evidence="7" id="KW-1185">Reference proteome</keyword>
<dbReference type="InterPro" id="IPR011650">
    <property type="entry name" value="Peptidase_M20_dimer"/>
</dbReference>
<sequence length="522" mass="55855">MLRSRRLSRCICVLIFLATAAKRAETAAAAAAAAAAEALTSIPDIPPCGSPPTHACVLQQAAALQDWGTAVRRQLHRHPELMYEELQTSILVQQVLTKLGIKHTTGWGRDRRTSLVDESLLEPSTERGDAEDLQKLQELQQQQQQQQQQEAGVVGTGVVAEIGTGEAPCVLLRADMDALPIVEQADVGFKSEVLGKMHACGHDVHTTMLLMAAAILKKNESSLKGTVRLVFQPAEEGGEGARMMLEEGLLQQKPAASLALGLHVAPQLPTGALASRTGSLMAATASFHFEVVGVGGHGAMPFETHDPIAACAAAVQNINTFVARENDYSAESSGFVSVTQIQAGSAFNVIPSKCTLKGTIRAFSNEKLRELQLRLRQVVQRTAEAFRCSLRVIRLLTNTPALRVHPEALAVLQEAASGIVAGSQVLTMEPTYGGEDFAFVLDKLPGAFAFIGIGSGAEKAGHVPTTFGLHHPEFAADEAVLQVGAALEAKFAFEAIKHLLQQQKPPGQHMPSQEPQRQKEEL</sequence>
<evidence type="ECO:0000256" key="3">
    <source>
        <dbReference type="SAM" id="MobiDB-lite"/>
    </source>
</evidence>
<dbReference type="AlphaFoldDB" id="U6N910"/>
<organism evidence="6 7">
    <name type="scientific">Eimeria necatrix</name>
    <dbReference type="NCBI Taxonomy" id="51315"/>
    <lineage>
        <taxon>Eukaryota</taxon>
        <taxon>Sar</taxon>
        <taxon>Alveolata</taxon>
        <taxon>Apicomplexa</taxon>
        <taxon>Conoidasida</taxon>
        <taxon>Coccidia</taxon>
        <taxon>Eucoccidiorida</taxon>
        <taxon>Eimeriorina</taxon>
        <taxon>Eimeriidae</taxon>
        <taxon>Eimeria</taxon>
    </lineage>
</organism>
<evidence type="ECO:0000256" key="1">
    <source>
        <dbReference type="ARBA" id="ARBA00006153"/>
    </source>
</evidence>
<feature type="region of interest" description="Disordered" evidence="3">
    <location>
        <begin position="503"/>
        <end position="522"/>
    </location>
</feature>
<dbReference type="Gene3D" id="3.30.70.360">
    <property type="match status" value="1"/>
</dbReference>
<dbReference type="NCBIfam" id="TIGR01891">
    <property type="entry name" value="amidohydrolases"/>
    <property type="match status" value="1"/>
</dbReference>
<dbReference type="Proteomes" id="UP000030754">
    <property type="component" value="Unassembled WGS sequence"/>
</dbReference>
<feature type="domain" description="Peptidase M20 dimerisation" evidence="5">
    <location>
        <begin position="285"/>
        <end position="384"/>
    </location>
</feature>
<dbReference type="CDD" id="cd03886">
    <property type="entry name" value="M20_Acy1"/>
    <property type="match status" value="1"/>
</dbReference>
<proteinExistence type="inferred from homology"/>
<reference evidence="6" key="2">
    <citation type="submission" date="2013-10" db="EMBL/GenBank/DDBJ databases">
        <authorList>
            <person name="Aslett M."/>
        </authorList>
    </citation>
    <scope>NUCLEOTIDE SEQUENCE [LARGE SCALE GENOMIC DNA]</scope>
    <source>
        <strain evidence="6">Houghton</strain>
    </source>
</reference>
<name>U6N910_9EIME</name>
<dbReference type="FunFam" id="3.30.70.360:FF:000001">
    <property type="entry name" value="N-acetyldiaminopimelate deacetylase"/>
    <property type="match status" value="1"/>
</dbReference>
<dbReference type="VEuPathDB" id="ToxoDB:ENH_00082870"/>
<protein>
    <submittedName>
        <fullName evidence="6">Amidohydrolase domain-containing protein, putative</fullName>
    </submittedName>
</protein>
<feature type="compositionally biased region" description="Polar residues" evidence="3">
    <location>
        <begin position="503"/>
        <end position="515"/>
    </location>
</feature>
<dbReference type="PANTHER" id="PTHR11014:SF63">
    <property type="entry name" value="METALLOPEPTIDASE, PUTATIVE (AFU_ORTHOLOGUE AFUA_6G09600)-RELATED"/>
    <property type="match status" value="1"/>
</dbReference>
<dbReference type="SUPFAM" id="SSF55031">
    <property type="entry name" value="Bacterial exopeptidase dimerisation domain"/>
    <property type="match status" value="1"/>
</dbReference>
<dbReference type="OrthoDB" id="6119954at2759"/>
<dbReference type="GO" id="GO:0016787">
    <property type="term" value="F:hydrolase activity"/>
    <property type="evidence" value="ECO:0007669"/>
    <property type="project" value="UniProtKB-KW"/>
</dbReference>
<keyword evidence="4" id="KW-0732">Signal</keyword>